<dbReference type="InterPro" id="IPR022781">
    <property type="entry name" value="Flagellar_biosynth_FliO"/>
</dbReference>
<name>A0A2S4S2F8_CITAM</name>
<comment type="subcellular location">
    <subcellularLocation>
        <location evidence="7">Cell membrane</location>
    </subcellularLocation>
    <subcellularLocation>
        <location evidence="7">Bacterial flagellum basal body</location>
    </subcellularLocation>
</comment>
<dbReference type="InterPro" id="IPR052205">
    <property type="entry name" value="FliO/MopB"/>
</dbReference>
<dbReference type="STRING" id="35703.AL524_12815"/>
<keyword evidence="5 7" id="KW-0975">Bacterial flagellum</keyword>
<keyword evidence="8" id="KW-0969">Cilium</keyword>
<dbReference type="PANTHER" id="PTHR38766">
    <property type="entry name" value="FLAGELLAR PROTEIN FLIO"/>
    <property type="match status" value="1"/>
</dbReference>
<comment type="caution">
    <text evidence="8">The sequence shown here is derived from an EMBL/GenBank/DDBJ whole genome shotgun (WGS) entry which is preliminary data.</text>
</comment>
<keyword evidence="8" id="KW-0282">Flagellum</keyword>
<evidence type="ECO:0000256" key="4">
    <source>
        <dbReference type="ARBA" id="ARBA00023136"/>
    </source>
</evidence>
<keyword evidence="2 7" id="KW-0812">Transmembrane</keyword>
<feature type="transmembrane region" description="Helical" evidence="7">
    <location>
        <begin position="20"/>
        <end position="39"/>
    </location>
</feature>
<evidence type="ECO:0000256" key="2">
    <source>
        <dbReference type="ARBA" id="ARBA00022692"/>
    </source>
</evidence>
<keyword evidence="3 7" id="KW-1133">Transmembrane helix</keyword>
<evidence type="ECO:0000256" key="5">
    <source>
        <dbReference type="ARBA" id="ARBA00023143"/>
    </source>
</evidence>
<dbReference type="GO" id="GO:0009425">
    <property type="term" value="C:bacterial-type flagellum basal body"/>
    <property type="evidence" value="ECO:0007669"/>
    <property type="project" value="UniProtKB-SubCell"/>
</dbReference>
<sequence>MKPQATVQQPSAVPDSPLMQVSGALLGIIILILAAAWIIKRLGFAPKNASTRGLKVSASTSLGPRERVVIVDVEDARLVLGVTTAQINVLHILPPAPAEAEPLPPSPGDFQSIMKNLLKRSGRS</sequence>
<reference evidence="8 9" key="1">
    <citation type="submission" date="2018-01" db="EMBL/GenBank/DDBJ databases">
        <title>Complete genome sequences of 14 Citrobacter spp. isolated from plant in Canada.</title>
        <authorList>
            <person name="Bhandare S.G."/>
            <person name="Colavecchio A."/>
            <person name="Jeukens J."/>
            <person name="Emond-Rheault J.-G."/>
            <person name="Freschi L."/>
            <person name="Hamel J."/>
            <person name="Kukavica-Ibrulj I."/>
            <person name="Levesque R."/>
            <person name="Goodridge L."/>
        </authorList>
    </citation>
    <scope>NUCLEOTIDE SEQUENCE [LARGE SCALE GENOMIC DNA]</scope>
    <source>
        <strain evidence="8 9">S1285</strain>
    </source>
</reference>
<evidence type="ECO:0000256" key="3">
    <source>
        <dbReference type="ARBA" id="ARBA00022989"/>
    </source>
</evidence>
<proteinExistence type="inferred from homology"/>
<gene>
    <name evidence="8" type="ORF">C3430_02820</name>
</gene>
<accession>A0A2S4S2F8</accession>
<dbReference type="GO" id="GO:0044781">
    <property type="term" value="P:bacterial-type flagellum organization"/>
    <property type="evidence" value="ECO:0007669"/>
    <property type="project" value="UniProtKB-UniRule"/>
</dbReference>
<comment type="similarity">
    <text evidence="6 7">Belongs to the FliO/MopB family.</text>
</comment>
<dbReference type="EMBL" id="PQLX01000001">
    <property type="protein sequence ID" value="POU68032.1"/>
    <property type="molecule type" value="Genomic_DNA"/>
</dbReference>
<dbReference type="Proteomes" id="UP000237003">
    <property type="component" value="Unassembled WGS sequence"/>
</dbReference>
<evidence type="ECO:0000256" key="7">
    <source>
        <dbReference type="RuleBase" id="RU362064"/>
    </source>
</evidence>
<evidence type="ECO:0000256" key="1">
    <source>
        <dbReference type="ARBA" id="ARBA00022475"/>
    </source>
</evidence>
<dbReference type="GO" id="GO:0005886">
    <property type="term" value="C:plasma membrane"/>
    <property type="evidence" value="ECO:0007669"/>
    <property type="project" value="UniProtKB-SubCell"/>
</dbReference>
<evidence type="ECO:0000313" key="8">
    <source>
        <dbReference type="EMBL" id="POU68032.1"/>
    </source>
</evidence>
<keyword evidence="4 7" id="KW-0472">Membrane</keyword>
<organism evidence="8 9">
    <name type="scientific">Citrobacter amalonaticus</name>
    <dbReference type="NCBI Taxonomy" id="35703"/>
    <lineage>
        <taxon>Bacteria</taxon>
        <taxon>Pseudomonadati</taxon>
        <taxon>Pseudomonadota</taxon>
        <taxon>Gammaproteobacteria</taxon>
        <taxon>Enterobacterales</taxon>
        <taxon>Enterobacteriaceae</taxon>
        <taxon>Citrobacter</taxon>
    </lineage>
</organism>
<keyword evidence="1 7" id="KW-1003">Cell membrane</keyword>
<dbReference type="PANTHER" id="PTHR38766:SF1">
    <property type="entry name" value="FLAGELLAR PROTEIN FLIO"/>
    <property type="match status" value="1"/>
</dbReference>
<dbReference type="OrthoDB" id="6897726at2"/>
<keyword evidence="8" id="KW-0966">Cell projection</keyword>
<protein>
    <recommendedName>
        <fullName evidence="7">Flagellar protein</fullName>
    </recommendedName>
</protein>
<dbReference type="AlphaFoldDB" id="A0A2S4S2F8"/>
<evidence type="ECO:0000256" key="6">
    <source>
        <dbReference type="ARBA" id="ARBA00037937"/>
    </source>
</evidence>
<dbReference type="NCBIfam" id="TIGR03500">
    <property type="entry name" value="FliO_TIGR"/>
    <property type="match status" value="1"/>
</dbReference>
<evidence type="ECO:0000313" key="9">
    <source>
        <dbReference type="Proteomes" id="UP000237003"/>
    </source>
</evidence>
<dbReference type="RefSeq" id="WP_103774952.1">
    <property type="nucleotide sequence ID" value="NZ_PQLX01000001.1"/>
</dbReference>
<dbReference type="Pfam" id="PF04347">
    <property type="entry name" value="FliO"/>
    <property type="match status" value="1"/>
</dbReference>